<proteinExistence type="inferred from homology"/>
<evidence type="ECO:0000256" key="1">
    <source>
        <dbReference type="ARBA" id="ARBA00009178"/>
    </source>
</evidence>
<keyword evidence="4" id="KW-1015">Disulfide bond</keyword>
<comment type="caution">
    <text evidence="5">The sequence shown here is derived from an EMBL/GenBank/DDBJ whole genome shotgun (WGS) entry which is preliminary data.</text>
</comment>
<dbReference type="InterPro" id="IPR008801">
    <property type="entry name" value="RALF"/>
</dbReference>
<evidence type="ECO:0000256" key="4">
    <source>
        <dbReference type="ARBA" id="ARBA00023157"/>
    </source>
</evidence>
<dbReference type="EMBL" id="JAJJMA010269048">
    <property type="protein sequence ID" value="MCL7045380.1"/>
    <property type="molecule type" value="Genomic_DNA"/>
</dbReference>
<dbReference type="PANTHER" id="PTHR33136">
    <property type="entry name" value="RAPID ALKALINIZATION FACTOR-LIKE"/>
    <property type="match status" value="1"/>
</dbReference>
<comment type="similarity">
    <text evidence="1">Belongs to the plant rapid alkalinization factor (RALF) family.</text>
</comment>
<dbReference type="AlphaFoldDB" id="A0AA41VQ20"/>
<keyword evidence="3" id="KW-0732">Signal</keyword>
<evidence type="ECO:0000313" key="6">
    <source>
        <dbReference type="Proteomes" id="UP001177140"/>
    </source>
</evidence>
<gene>
    <name evidence="5" type="ORF">MKW94_019533</name>
</gene>
<dbReference type="GO" id="GO:0019722">
    <property type="term" value="P:calcium-mediated signaling"/>
    <property type="evidence" value="ECO:0007669"/>
    <property type="project" value="TreeGrafter"/>
</dbReference>
<evidence type="ECO:0000256" key="2">
    <source>
        <dbReference type="ARBA" id="ARBA00022702"/>
    </source>
</evidence>
<accession>A0AA41VQ20</accession>
<dbReference type="GO" id="GO:0009506">
    <property type="term" value="C:plasmodesma"/>
    <property type="evidence" value="ECO:0007669"/>
    <property type="project" value="TreeGrafter"/>
</dbReference>
<sequence length="60" mass="6863">MLMESEISRRILAQTKGKYITYPALKKGAPNCNSKSYSSCLGRTSHPYDRGCQKIHRCRQ</sequence>
<dbReference type="Pfam" id="PF05498">
    <property type="entry name" value="RALF"/>
    <property type="match status" value="1"/>
</dbReference>
<keyword evidence="6" id="KW-1185">Reference proteome</keyword>
<evidence type="ECO:0008006" key="7">
    <source>
        <dbReference type="Google" id="ProtNLM"/>
    </source>
</evidence>
<protein>
    <recommendedName>
        <fullName evidence="7">Rapid alkalinization factor</fullName>
    </recommendedName>
</protein>
<reference evidence="5" key="1">
    <citation type="submission" date="2022-03" db="EMBL/GenBank/DDBJ databases">
        <title>A functionally conserved STORR gene fusion in Papaver species that diverged 16.8 million years ago.</title>
        <authorList>
            <person name="Catania T."/>
        </authorList>
    </citation>
    <scope>NUCLEOTIDE SEQUENCE</scope>
    <source>
        <strain evidence="5">S-191538</strain>
    </source>
</reference>
<dbReference type="GO" id="GO:0005179">
    <property type="term" value="F:hormone activity"/>
    <property type="evidence" value="ECO:0007669"/>
    <property type="project" value="UniProtKB-KW"/>
</dbReference>
<dbReference type="Proteomes" id="UP001177140">
    <property type="component" value="Unassembled WGS sequence"/>
</dbReference>
<dbReference type="PANTHER" id="PTHR33136:SF4">
    <property type="entry name" value="PROTEIN RALF-LIKE 32"/>
    <property type="match status" value="1"/>
</dbReference>
<evidence type="ECO:0000256" key="3">
    <source>
        <dbReference type="ARBA" id="ARBA00022729"/>
    </source>
</evidence>
<evidence type="ECO:0000313" key="5">
    <source>
        <dbReference type="EMBL" id="MCL7045380.1"/>
    </source>
</evidence>
<keyword evidence="2" id="KW-0372">Hormone</keyword>
<name>A0AA41VQ20_PAPNU</name>
<organism evidence="5 6">
    <name type="scientific">Papaver nudicaule</name>
    <name type="common">Iceland poppy</name>
    <dbReference type="NCBI Taxonomy" id="74823"/>
    <lineage>
        <taxon>Eukaryota</taxon>
        <taxon>Viridiplantae</taxon>
        <taxon>Streptophyta</taxon>
        <taxon>Embryophyta</taxon>
        <taxon>Tracheophyta</taxon>
        <taxon>Spermatophyta</taxon>
        <taxon>Magnoliopsida</taxon>
        <taxon>Ranunculales</taxon>
        <taxon>Papaveraceae</taxon>
        <taxon>Papaveroideae</taxon>
        <taxon>Papaver</taxon>
    </lineage>
</organism>